<comment type="caution">
    <text evidence="1">The sequence shown here is derived from an EMBL/GenBank/DDBJ whole genome shotgun (WGS) entry which is preliminary data.</text>
</comment>
<reference evidence="1 2" key="1">
    <citation type="journal article" date="2018" name="Evol. Lett.">
        <title>Horizontal gene cluster transfer increased hallucinogenic mushroom diversity.</title>
        <authorList>
            <person name="Reynolds H.T."/>
            <person name="Vijayakumar V."/>
            <person name="Gluck-Thaler E."/>
            <person name="Korotkin H.B."/>
            <person name="Matheny P.B."/>
            <person name="Slot J.C."/>
        </authorList>
    </citation>
    <scope>NUCLEOTIDE SEQUENCE [LARGE SCALE GENOMIC DNA]</scope>
    <source>
        <strain evidence="1 2">2629</strain>
    </source>
</reference>
<protein>
    <submittedName>
        <fullName evidence="1">Uncharacterized protein</fullName>
    </submittedName>
</protein>
<dbReference type="InParanoid" id="A0A409VBB0"/>
<evidence type="ECO:0000313" key="2">
    <source>
        <dbReference type="Proteomes" id="UP000284842"/>
    </source>
</evidence>
<organism evidence="1 2">
    <name type="scientific">Panaeolus cyanescens</name>
    <dbReference type="NCBI Taxonomy" id="181874"/>
    <lineage>
        <taxon>Eukaryota</taxon>
        <taxon>Fungi</taxon>
        <taxon>Dikarya</taxon>
        <taxon>Basidiomycota</taxon>
        <taxon>Agaricomycotina</taxon>
        <taxon>Agaricomycetes</taxon>
        <taxon>Agaricomycetidae</taxon>
        <taxon>Agaricales</taxon>
        <taxon>Agaricineae</taxon>
        <taxon>Galeropsidaceae</taxon>
        <taxon>Panaeolus</taxon>
    </lineage>
</organism>
<dbReference type="EMBL" id="NHTK01006089">
    <property type="protein sequence ID" value="PPQ64253.1"/>
    <property type="molecule type" value="Genomic_DNA"/>
</dbReference>
<gene>
    <name evidence="1" type="ORF">CVT24_008656</name>
</gene>
<dbReference type="OrthoDB" id="3038119at2759"/>
<name>A0A409VBB0_9AGAR</name>
<keyword evidence="2" id="KW-1185">Reference proteome</keyword>
<dbReference type="AlphaFoldDB" id="A0A409VBB0"/>
<accession>A0A409VBB0</accession>
<dbReference type="Proteomes" id="UP000284842">
    <property type="component" value="Unassembled WGS sequence"/>
</dbReference>
<proteinExistence type="predicted"/>
<sequence>MATPLNSIEDDAILSDSSTIDDLLVSPSIRKRSRESLEDSFEDNIWDTTDDGRPKTRRVNPQRLAIRLGPELVAEMEALIVPGAKMPTFAVRKDFQERYCVDRRHIYDYFHSRGLRVAKEDKHTNLIRGRAMKAQAQLQAQQAQTEAAEKVRLTIYYPRKKPRKVFLDVPKNEDATGQPSYLTSSSGTDTEWETCPQFTLSPGTAGNTVEENPPVTDFLNSPEDFVAGYFDTPMDVQRAINDMDANAASNDLHSLMLIEDQNLLHGHLDGLYSWDSYSSMAPYAPEIPGTSIEKAHSGHTAKGAGTKGLNIASYLAADYPEFCRWLTDDSNMSPSGALLVDCNPASTESLDTLSCTGAFNLLGPSVALDSDPDNNRATVVCSAIRTLMKLSQFLWLHKLILNI</sequence>
<evidence type="ECO:0000313" key="1">
    <source>
        <dbReference type="EMBL" id="PPQ64253.1"/>
    </source>
</evidence>